<name>A0A0A8ZND7_ARUDO</name>
<reference evidence="1" key="1">
    <citation type="submission" date="2014-09" db="EMBL/GenBank/DDBJ databases">
        <authorList>
            <person name="Magalhaes I.L.F."/>
            <person name="Oliveira U."/>
            <person name="Santos F.R."/>
            <person name="Vidigal T.H.D.A."/>
            <person name="Brescovit A.D."/>
            <person name="Santos A.J."/>
        </authorList>
    </citation>
    <scope>NUCLEOTIDE SEQUENCE</scope>
    <source>
        <tissue evidence="1">Shoot tissue taken approximately 20 cm above the soil surface</tissue>
    </source>
</reference>
<protein>
    <submittedName>
        <fullName evidence="1">Uncharacterized protein</fullName>
    </submittedName>
</protein>
<accession>A0A0A8ZND7</accession>
<dbReference type="AlphaFoldDB" id="A0A0A8ZND7"/>
<reference evidence="1" key="2">
    <citation type="journal article" date="2015" name="Data Brief">
        <title>Shoot transcriptome of the giant reed, Arundo donax.</title>
        <authorList>
            <person name="Barrero R.A."/>
            <person name="Guerrero F.D."/>
            <person name="Moolhuijzen P."/>
            <person name="Goolsby J.A."/>
            <person name="Tidwell J."/>
            <person name="Bellgard S.E."/>
            <person name="Bellgard M.I."/>
        </authorList>
    </citation>
    <scope>NUCLEOTIDE SEQUENCE</scope>
    <source>
        <tissue evidence="1">Shoot tissue taken approximately 20 cm above the soil surface</tissue>
    </source>
</reference>
<evidence type="ECO:0000313" key="1">
    <source>
        <dbReference type="EMBL" id="JAD38255.1"/>
    </source>
</evidence>
<organism evidence="1">
    <name type="scientific">Arundo donax</name>
    <name type="common">Giant reed</name>
    <name type="synonym">Donax arundinaceus</name>
    <dbReference type="NCBI Taxonomy" id="35708"/>
    <lineage>
        <taxon>Eukaryota</taxon>
        <taxon>Viridiplantae</taxon>
        <taxon>Streptophyta</taxon>
        <taxon>Embryophyta</taxon>
        <taxon>Tracheophyta</taxon>
        <taxon>Spermatophyta</taxon>
        <taxon>Magnoliopsida</taxon>
        <taxon>Liliopsida</taxon>
        <taxon>Poales</taxon>
        <taxon>Poaceae</taxon>
        <taxon>PACMAD clade</taxon>
        <taxon>Arundinoideae</taxon>
        <taxon>Arundineae</taxon>
        <taxon>Arundo</taxon>
    </lineage>
</organism>
<proteinExistence type="predicted"/>
<dbReference type="EMBL" id="GBRH01259640">
    <property type="protein sequence ID" value="JAD38255.1"/>
    <property type="molecule type" value="Transcribed_RNA"/>
</dbReference>
<sequence>MNADPPYMALGTCSFSTCP</sequence>